<dbReference type="SUPFAM" id="SSF116878">
    <property type="entry name" value="TrmE connector domain"/>
    <property type="match status" value="1"/>
</dbReference>
<dbReference type="GO" id="GO:0002098">
    <property type="term" value="P:tRNA wobble uridine modification"/>
    <property type="evidence" value="ECO:0007669"/>
    <property type="project" value="TreeGrafter"/>
</dbReference>
<protein>
    <recommendedName>
        <fullName evidence="7">tRNA modification GTPase MnmE</fullName>
        <ecNumber evidence="7">3.6.-.-</ecNumber>
    </recommendedName>
</protein>
<gene>
    <name evidence="7 9" type="primary">mnmE</name>
    <name evidence="7" type="synonym">trmE</name>
    <name evidence="9" type="ORF">NOI20_09320</name>
</gene>
<evidence type="ECO:0000256" key="3">
    <source>
        <dbReference type="ARBA" id="ARBA00022741"/>
    </source>
</evidence>
<dbReference type="Gene3D" id="3.40.50.300">
    <property type="entry name" value="P-loop containing nucleotide triphosphate hydrolases"/>
    <property type="match status" value="1"/>
</dbReference>
<proteinExistence type="inferred from homology"/>
<dbReference type="CDD" id="cd04164">
    <property type="entry name" value="trmE"/>
    <property type="match status" value="1"/>
</dbReference>
<feature type="binding site" evidence="7">
    <location>
        <position position="77"/>
    </location>
    <ligand>
        <name>(6S)-5-formyl-5,6,7,8-tetrahydrofolate</name>
        <dbReference type="ChEBI" id="CHEBI:57457"/>
    </ligand>
</feature>
<dbReference type="Pfam" id="PF01926">
    <property type="entry name" value="MMR_HSR1"/>
    <property type="match status" value="1"/>
</dbReference>
<keyword evidence="2 7" id="KW-0819">tRNA processing</keyword>
<keyword evidence="7" id="KW-0479">Metal-binding</keyword>
<organism evidence="9 10">
    <name type="scientific">Rhodalgimonas zhirmunskyi</name>
    <dbReference type="NCBI Taxonomy" id="2964767"/>
    <lineage>
        <taxon>Bacteria</taxon>
        <taxon>Pseudomonadati</taxon>
        <taxon>Pseudomonadota</taxon>
        <taxon>Alphaproteobacteria</taxon>
        <taxon>Rhodobacterales</taxon>
        <taxon>Roseobacteraceae</taxon>
        <taxon>Rhodalgimonas</taxon>
    </lineage>
</organism>
<evidence type="ECO:0000256" key="4">
    <source>
        <dbReference type="ARBA" id="ARBA00022801"/>
    </source>
</evidence>
<feature type="binding site" evidence="7">
    <location>
        <position position="227"/>
    </location>
    <ligand>
        <name>Mg(2+)</name>
        <dbReference type="ChEBI" id="CHEBI:18420"/>
    </ligand>
</feature>
<dbReference type="SUPFAM" id="SSF52540">
    <property type="entry name" value="P-loop containing nucleoside triphosphate hydrolases"/>
    <property type="match status" value="1"/>
</dbReference>
<feature type="binding site" evidence="7">
    <location>
        <position position="20"/>
    </location>
    <ligand>
        <name>(6S)-5-formyl-5,6,7,8-tetrahydrofolate</name>
        <dbReference type="ChEBI" id="CHEBI:57457"/>
    </ligand>
</feature>
<dbReference type="PROSITE" id="PS51709">
    <property type="entry name" value="G_TRME"/>
    <property type="match status" value="1"/>
</dbReference>
<dbReference type="InterPro" id="IPR027266">
    <property type="entry name" value="TrmE/GcvT-like"/>
</dbReference>
<dbReference type="EMBL" id="JANFFA010000002">
    <property type="protein sequence ID" value="MDQ2094309.1"/>
    <property type="molecule type" value="Genomic_DNA"/>
</dbReference>
<dbReference type="GO" id="GO:0046872">
    <property type="term" value="F:metal ion binding"/>
    <property type="evidence" value="ECO:0007669"/>
    <property type="project" value="UniProtKB-KW"/>
</dbReference>
<dbReference type="NCBIfam" id="NF003661">
    <property type="entry name" value="PRK05291.1-3"/>
    <property type="match status" value="1"/>
</dbReference>
<dbReference type="InterPro" id="IPR006073">
    <property type="entry name" value="GTP-bd"/>
</dbReference>
<dbReference type="GO" id="GO:0003924">
    <property type="term" value="F:GTPase activity"/>
    <property type="evidence" value="ECO:0007669"/>
    <property type="project" value="UniProtKB-UniRule"/>
</dbReference>
<dbReference type="Pfam" id="PF10396">
    <property type="entry name" value="TrmE_N"/>
    <property type="match status" value="1"/>
</dbReference>
<sequence length="426" mass="45344">MDTIYALATAPGKSGVAVIRVSGPSAWNAGITLAGSLPLPHRAGLRVLRDGAGAQLDEALVLAFPEKASFTGEEVVEFQLHGSTAVISAVLRRLSELPGLRPAEAGEFTRRALENNRLDLAQVEGLADLIDAETEAQRRQALRVLSGDLGHRAESWRADLLRAAALLEATIDFADEEVPVDVTPEVRELLDKTRDSLAKEIIGTETAERIRTGFEVAILGAPNVGKSTLLNALAGREAAITSEYAGTTRDVIEVRMDLAGLPVTLLDTAGLRETDDHVESIGINRARARAEAADLRVFLTEGTPELPPRDGDIVLRPKADLLDDKTGAISGATGEGVSQLIASISETLSTRAATAGIATRERHRIAMQRATQSLAEVDRILDLGPDHSDIAAEELRSAVRALESLVGRVDVESILGEIFSSFCIGK</sequence>
<accession>A0AAJ1X5M5</accession>
<dbReference type="InterPro" id="IPR027368">
    <property type="entry name" value="MnmE_dom2"/>
</dbReference>
<comment type="subcellular location">
    <subcellularLocation>
        <location evidence="7">Cytoplasm</location>
    </subcellularLocation>
</comment>
<dbReference type="EC" id="3.6.-.-" evidence="7"/>
<evidence type="ECO:0000313" key="10">
    <source>
        <dbReference type="Proteomes" id="UP001227162"/>
    </source>
</evidence>
<keyword evidence="7" id="KW-0963">Cytoplasm</keyword>
<dbReference type="Pfam" id="PF12631">
    <property type="entry name" value="MnmE_helical"/>
    <property type="match status" value="1"/>
</dbReference>
<dbReference type="InterPro" id="IPR025867">
    <property type="entry name" value="MnmE_helical"/>
</dbReference>
<dbReference type="NCBIfam" id="TIGR00231">
    <property type="entry name" value="small_GTP"/>
    <property type="match status" value="1"/>
</dbReference>
<reference evidence="9" key="2">
    <citation type="submission" date="2023-04" db="EMBL/GenBank/DDBJ databases">
        <title>'Rhodoalgimonas zhirmunskyi' gen. nov., isolated from a red alga.</title>
        <authorList>
            <person name="Nedashkovskaya O.I."/>
            <person name="Otstavnykh N.Y."/>
            <person name="Bystritskaya E.P."/>
            <person name="Balabanova L.A."/>
            <person name="Isaeva M.P."/>
        </authorList>
    </citation>
    <scope>NUCLEOTIDE SEQUENCE</scope>
    <source>
        <strain evidence="9">10Alg 79</strain>
    </source>
</reference>
<dbReference type="RefSeq" id="WP_317625912.1">
    <property type="nucleotide sequence ID" value="NZ_JANFFA010000002.1"/>
</dbReference>
<dbReference type="HAMAP" id="MF_00379">
    <property type="entry name" value="GTPase_MnmE"/>
    <property type="match status" value="1"/>
</dbReference>
<name>A0AAJ1X5M5_9RHOB</name>
<dbReference type="GO" id="GO:0005525">
    <property type="term" value="F:GTP binding"/>
    <property type="evidence" value="ECO:0007669"/>
    <property type="project" value="UniProtKB-UniRule"/>
</dbReference>
<comment type="caution">
    <text evidence="7">Lacks conserved residue(s) required for the propagation of feature annotation.</text>
</comment>
<keyword evidence="5 7" id="KW-0630">Potassium</keyword>
<feature type="binding site" evidence="7">
    <location>
        <begin position="223"/>
        <end position="228"/>
    </location>
    <ligand>
        <name>GTP</name>
        <dbReference type="ChEBI" id="CHEBI:37565"/>
    </ligand>
</feature>
<dbReference type="FunFam" id="3.30.1360.120:FF:000007">
    <property type="entry name" value="tRNA modification GTPase GTPBP3, mitochondrial"/>
    <property type="match status" value="1"/>
</dbReference>
<dbReference type="InterPro" id="IPR005225">
    <property type="entry name" value="Small_GTP-bd"/>
</dbReference>
<dbReference type="GO" id="GO:0030488">
    <property type="term" value="P:tRNA methylation"/>
    <property type="evidence" value="ECO:0007669"/>
    <property type="project" value="TreeGrafter"/>
</dbReference>
<comment type="caution">
    <text evidence="9">The sequence shown here is derived from an EMBL/GenBank/DDBJ whole genome shotgun (WGS) entry which is preliminary data.</text>
</comment>
<dbReference type="PANTHER" id="PTHR42714:SF2">
    <property type="entry name" value="TRNA MODIFICATION GTPASE GTPBP3, MITOCHONDRIAL"/>
    <property type="match status" value="1"/>
</dbReference>
<dbReference type="Proteomes" id="UP001227162">
    <property type="component" value="Unassembled WGS sequence"/>
</dbReference>
<keyword evidence="4 7" id="KW-0378">Hydrolase</keyword>
<feature type="binding site" evidence="7">
    <location>
        <position position="248"/>
    </location>
    <ligand>
        <name>Mg(2+)</name>
        <dbReference type="ChEBI" id="CHEBI:18420"/>
    </ligand>
</feature>
<comment type="similarity">
    <text evidence="1 7">Belongs to the TRAFAC class TrmE-Era-EngA-EngB-Septin-like GTPase superfamily. TrmE GTPase family.</text>
</comment>
<evidence type="ECO:0000256" key="2">
    <source>
        <dbReference type="ARBA" id="ARBA00022694"/>
    </source>
</evidence>
<dbReference type="AlphaFoldDB" id="A0AAJ1X5M5"/>
<feature type="binding site" evidence="7">
    <location>
        <begin position="242"/>
        <end position="248"/>
    </location>
    <ligand>
        <name>GTP</name>
        <dbReference type="ChEBI" id="CHEBI:37565"/>
    </ligand>
</feature>
<dbReference type="Gene3D" id="3.30.1360.120">
    <property type="entry name" value="Probable tRNA modification gtpase trme, domain 1"/>
    <property type="match status" value="1"/>
</dbReference>
<feature type="binding site" evidence="7">
    <location>
        <position position="117"/>
    </location>
    <ligand>
        <name>(6S)-5-formyl-5,6,7,8-tetrahydrofolate</name>
        <dbReference type="ChEBI" id="CHEBI:57457"/>
    </ligand>
</feature>
<keyword evidence="3 7" id="KW-0547">Nucleotide-binding</keyword>
<feature type="domain" description="TrmE-type G" evidence="8">
    <location>
        <begin position="213"/>
        <end position="349"/>
    </location>
</feature>
<dbReference type="PANTHER" id="PTHR42714">
    <property type="entry name" value="TRNA MODIFICATION GTPASE GTPBP3"/>
    <property type="match status" value="1"/>
</dbReference>
<dbReference type="CDD" id="cd14858">
    <property type="entry name" value="TrmE_N"/>
    <property type="match status" value="1"/>
</dbReference>
<evidence type="ECO:0000313" key="9">
    <source>
        <dbReference type="EMBL" id="MDQ2094309.1"/>
    </source>
</evidence>
<reference evidence="9" key="1">
    <citation type="submission" date="2022-07" db="EMBL/GenBank/DDBJ databases">
        <authorList>
            <person name="Otstavnykh N."/>
            <person name="Isaeva M."/>
            <person name="Bystritskaya E."/>
        </authorList>
    </citation>
    <scope>NUCLEOTIDE SEQUENCE</scope>
    <source>
        <strain evidence="9">10Alg 79</strain>
    </source>
</reference>
<evidence type="ECO:0000259" key="8">
    <source>
        <dbReference type="PROSITE" id="PS51709"/>
    </source>
</evidence>
<dbReference type="GO" id="GO:0005737">
    <property type="term" value="C:cytoplasm"/>
    <property type="evidence" value="ECO:0007669"/>
    <property type="project" value="UniProtKB-SubCell"/>
</dbReference>
<comment type="function">
    <text evidence="7">Exhibits a very high intrinsic GTPase hydrolysis rate. Involved in the addition of a carboxymethylaminomethyl (cmnm) group at the wobble position (U34) of certain tRNAs, forming tRNA-cmnm(5)s(2)U34.</text>
</comment>
<comment type="cofactor">
    <cofactor evidence="7">
        <name>K(+)</name>
        <dbReference type="ChEBI" id="CHEBI:29103"/>
    </cofactor>
    <text evidence="7">Binds 1 potassium ion per subunit.</text>
</comment>
<evidence type="ECO:0000256" key="6">
    <source>
        <dbReference type="ARBA" id="ARBA00023134"/>
    </source>
</evidence>
<evidence type="ECO:0000256" key="5">
    <source>
        <dbReference type="ARBA" id="ARBA00022958"/>
    </source>
</evidence>
<feature type="binding site" evidence="7">
    <location>
        <begin position="267"/>
        <end position="270"/>
    </location>
    <ligand>
        <name>GTP</name>
        <dbReference type="ChEBI" id="CHEBI:37565"/>
    </ligand>
</feature>
<keyword evidence="10" id="KW-1185">Reference proteome</keyword>
<keyword evidence="7" id="KW-0460">Magnesium</keyword>
<dbReference type="InterPro" id="IPR031168">
    <property type="entry name" value="G_TrmE"/>
</dbReference>
<dbReference type="InterPro" id="IPR027417">
    <property type="entry name" value="P-loop_NTPase"/>
</dbReference>
<comment type="subunit">
    <text evidence="7">Homodimer. Heterotetramer of two MnmE and two MnmG subunits.</text>
</comment>
<evidence type="ECO:0000256" key="1">
    <source>
        <dbReference type="ARBA" id="ARBA00011043"/>
    </source>
</evidence>
<keyword evidence="6 7" id="KW-0342">GTP-binding</keyword>
<feature type="binding site" evidence="7">
    <location>
        <position position="426"/>
    </location>
    <ligand>
        <name>(6S)-5-formyl-5,6,7,8-tetrahydrofolate</name>
        <dbReference type="ChEBI" id="CHEBI:57457"/>
    </ligand>
</feature>
<evidence type="ECO:0000256" key="7">
    <source>
        <dbReference type="HAMAP-Rule" id="MF_00379"/>
    </source>
</evidence>
<dbReference type="Gene3D" id="1.20.120.430">
    <property type="entry name" value="tRNA modification GTPase MnmE domain 2"/>
    <property type="match status" value="1"/>
</dbReference>
<dbReference type="InterPro" id="IPR004520">
    <property type="entry name" value="GTPase_MnmE"/>
</dbReference>
<dbReference type="InterPro" id="IPR018948">
    <property type="entry name" value="GTP-bd_TrmE_N"/>
</dbReference>